<reference evidence="3 4" key="1">
    <citation type="journal article" date="2018" name="Microbiome">
        <title>Fine metagenomic profile of the Mediterranean stratified and mixed water columns revealed by assembly and recruitment.</title>
        <authorList>
            <person name="Haro-Moreno J.M."/>
            <person name="Lopez-Perez M."/>
            <person name="De La Torre J.R."/>
            <person name="Picazo A."/>
            <person name="Camacho A."/>
            <person name="Rodriguez-Valera F."/>
        </authorList>
    </citation>
    <scope>NUCLEOTIDE SEQUENCE [LARGE SCALE GENOMIC DNA]</scope>
    <source>
        <strain evidence="3">MED-G82</strain>
    </source>
</reference>
<name>A0A368BSA3_9GAMM</name>
<dbReference type="Gene3D" id="1.10.8.1180">
    <property type="match status" value="2"/>
</dbReference>
<feature type="region of interest" description="Disordered" evidence="1">
    <location>
        <begin position="232"/>
        <end position="263"/>
    </location>
</feature>
<dbReference type="InterPro" id="IPR040480">
    <property type="entry name" value="DnaT_DNA_bind"/>
</dbReference>
<dbReference type="Proteomes" id="UP000253307">
    <property type="component" value="Unassembled WGS sequence"/>
</dbReference>
<gene>
    <name evidence="3" type="ORF">DBW96_03800</name>
</gene>
<dbReference type="AlphaFoldDB" id="A0A368BSA3"/>
<dbReference type="Pfam" id="PF17948">
    <property type="entry name" value="DnaT"/>
    <property type="match status" value="2"/>
</dbReference>
<feature type="compositionally biased region" description="Basic and acidic residues" evidence="1">
    <location>
        <begin position="233"/>
        <end position="263"/>
    </location>
</feature>
<feature type="domain" description="DnaT DNA-binding" evidence="2">
    <location>
        <begin position="167"/>
        <end position="224"/>
    </location>
</feature>
<comment type="caution">
    <text evidence="3">The sequence shown here is derived from an EMBL/GenBank/DDBJ whole genome shotgun (WGS) entry which is preliminary data.</text>
</comment>
<evidence type="ECO:0000259" key="2">
    <source>
        <dbReference type="Pfam" id="PF17948"/>
    </source>
</evidence>
<accession>A0A368BSA3</accession>
<dbReference type="EMBL" id="QOPE01000030">
    <property type="protein sequence ID" value="RCL40131.1"/>
    <property type="molecule type" value="Genomic_DNA"/>
</dbReference>
<feature type="domain" description="DnaT DNA-binding" evidence="2">
    <location>
        <begin position="96"/>
        <end position="161"/>
    </location>
</feature>
<evidence type="ECO:0000256" key="1">
    <source>
        <dbReference type="SAM" id="MobiDB-lite"/>
    </source>
</evidence>
<organism evidence="3 4">
    <name type="scientific">SAR86 cluster bacterium</name>
    <dbReference type="NCBI Taxonomy" id="2030880"/>
    <lineage>
        <taxon>Bacteria</taxon>
        <taxon>Pseudomonadati</taxon>
        <taxon>Pseudomonadota</taxon>
        <taxon>Gammaproteobacteria</taxon>
        <taxon>SAR86 cluster</taxon>
    </lineage>
</organism>
<evidence type="ECO:0000313" key="4">
    <source>
        <dbReference type="Proteomes" id="UP000253307"/>
    </source>
</evidence>
<proteinExistence type="predicted"/>
<evidence type="ECO:0000313" key="3">
    <source>
        <dbReference type="EMBL" id="RCL40131.1"/>
    </source>
</evidence>
<protein>
    <recommendedName>
        <fullName evidence="2">DnaT DNA-binding domain-containing protein</fullName>
    </recommendedName>
</protein>
<sequence>MKEVSVSLDIINTLGPTSAIVLALIQQNKIPSKNFDELISNLDDYLKFENRENLIQATQKLLKLKLIGSIDSATGKKDNVYKLKLPGKSPAGFKKQMNSSWQPNQEVYEVLLMGGISKEFSANKLQEFKIYWGEKGLLKDNWNSIFVDFVRREWVKEKSPNKGAATQMYRNWQPSGDAYEVLELANIPKNISQSYILEFVLFWEEDGVALKSWNSKFVDFVKRKEIVNTINNEENKRSNNKEEGHGESSEQTKDLSWSKDLEL</sequence>